<evidence type="ECO:0000313" key="2">
    <source>
        <dbReference type="EMBL" id="KAJ1169742.1"/>
    </source>
</evidence>
<evidence type="ECO:0000313" key="3">
    <source>
        <dbReference type="Proteomes" id="UP001066276"/>
    </source>
</evidence>
<evidence type="ECO:0000256" key="1">
    <source>
        <dbReference type="SAM" id="MobiDB-lite"/>
    </source>
</evidence>
<dbReference type="Proteomes" id="UP001066276">
    <property type="component" value="Chromosome 4_1"/>
</dbReference>
<protein>
    <submittedName>
        <fullName evidence="2">Uncharacterized protein</fullName>
    </submittedName>
</protein>
<proteinExistence type="predicted"/>
<feature type="region of interest" description="Disordered" evidence="1">
    <location>
        <begin position="50"/>
        <end position="143"/>
    </location>
</feature>
<accession>A0AAV7T0W9</accession>
<dbReference type="EMBL" id="JANPWB010000007">
    <property type="protein sequence ID" value="KAJ1169742.1"/>
    <property type="molecule type" value="Genomic_DNA"/>
</dbReference>
<comment type="caution">
    <text evidence="2">The sequence shown here is derived from an EMBL/GenBank/DDBJ whole genome shotgun (WGS) entry which is preliminary data.</text>
</comment>
<name>A0AAV7T0W9_PLEWA</name>
<dbReference type="AlphaFoldDB" id="A0AAV7T0W9"/>
<keyword evidence="3" id="KW-1185">Reference proteome</keyword>
<feature type="compositionally biased region" description="Basic residues" evidence="1">
    <location>
        <begin position="56"/>
        <end position="71"/>
    </location>
</feature>
<feature type="compositionally biased region" description="Polar residues" evidence="1">
    <location>
        <begin position="78"/>
        <end position="100"/>
    </location>
</feature>
<organism evidence="2 3">
    <name type="scientific">Pleurodeles waltl</name>
    <name type="common">Iberian ribbed newt</name>
    <dbReference type="NCBI Taxonomy" id="8319"/>
    <lineage>
        <taxon>Eukaryota</taxon>
        <taxon>Metazoa</taxon>
        <taxon>Chordata</taxon>
        <taxon>Craniata</taxon>
        <taxon>Vertebrata</taxon>
        <taxon>Euteleostomi</taxon>
        <taxon>Amphibia</taxon>
        <taxon>Batrachia</taxon>
        <taxon>Caudata</taxon>
        <taxon>Salamandroidea</taxon>
        <taxon>Salamandridae</taxon>
        <taxon>Pleurodelinae</taxon>
        <taxon>Pleurodeles</taxon>
    </lineage>
</organism>
<reference evidence="2" key="1">
    <citation type="journal article" date="2022" name="bioRxiv">
        <title>Sequencing and chromosome-scale assembly of the giantPleurodeles waltlgenome.</title>
        <authorList>
            <person name="Brown T."/>
            <person name="Elewa A."/>
            <person name="Iarovenko S."/>
            <person name="Subramanian E."/>
            <person name="Araus A.J."/>
            <person name="Petzold A."/>
            <person name="Susuki M."/>
            <person name="Suzuki K.-i.T."/>
            <person name="Hayashi T."/>
            <person name="Toyoda A."/>
            <person name="Oliveira C."/>
            <person name="Osipova E."/>
            <person name="Leigh N.D."/>
            <person name="Simon A."/>
            <person name="Yun M.H."/>
        </authorList>
    </citation>
    <scope>NUCLEOTIDE SEQUENCE</scope>
    <source>
        <strain evidence="2">20211129_DDA</strain>
        <tissue evidence="2">Liver</tissue>
    </source>
</reference>
<feature type="compositionally biased region" description="Basic and acidic residues" evidence="1">
    <location>
        <begin position="101"/>
        <end position="124"/>
    </location>
</feature>
<sequence>MGSSLWKDCKRSQALIIGKLELTKDFCLPSGQEAWSWLETYRTGKDYKNLREPLPARRRKKRRRSGVRPHRDRVLGTMKTQASQGNRAAIQAGTSLAESPTSDKDKISHTDAGETEDSLYHESVVDPLGDLPHVTPQTAEDII</sequence>
<gene>
    <name evidence="2" type="ORF">NDU88_001633</name>
</gene>